<gene>
    <name evidence="3" type="ORF">BP5796_05009</name>
</gene>
<dbReference type="GO" id="GO:0004812">
    <property type="term" value="F:aminoacyl-tRNA ligase activity"/>
    <property type="evidence" value="ECO:0007669"/>
    <property type="project" value="InterPro"/>
</dbReference>
<dbReference type="GO" id="GO:0006418">
    <property type="term" value="P:tRNA aminoacylation for protein translation"/>
    <property type="evidence" value="ECO:0007669"/>
    <property type="project" value="InterPro"/>
</dbReference>
<dbReference type="Proteomes" id="UP000256328">
    <property type="component" value="Unassembled WGS sequence"/>
</dbReference>
<dbReference type="SUPFAM" id="SSF53474">
    <property type="entry name" value="alpha/beta-Hydrolases"/>
    <property type="match status" value="1"/>
</dbReference>
<keyword evidence="1" id="KW-0732">Signal</keyword>
<protein>
    <recommendedName>
        <fullName evidence="2">AB hydrolase-1 domain-containing protein</fullName>
    </recommendedName>
</protein>
<evidence type="ECO:0000256" key="1">
    <source>
        <dbReference type="SAM" id="SignalP"/>
    </source>
</evidence>
<dbReference type="InterPro" id="IPR001412">
    <property type="entry name" value="aa-tRNA-synth_I_CS"/>
</dbReference>
<proteinExistence type="predicted"/>
<feature type="chain" id="PRO_5017745707" description="AB hydrolase-1 domain-containing protein" evidence="1">
    <location>
        <begin position="26"/>
        <end position="388"/>
    </location>
</feature>
<dbReference type="InterPro" id="IPR029058">
    <property type="entry name" value="AB_hydrolase_fold"/>
</dbReference>
<evidence type="ECO:0000313" key="3">
    <source>
        <dbReference type="EMBL" id="RDW83518.1"/>
    </source>
</evidence>
<organism evidence="3 4">
    <name type="scientific">Coleophoma crateriformis</name>
    <dbReference type="NCBI Taxonomy" id="565419"/>
    <lineage>
        <taxon>Eukaryota</taxon>
        <taxon>Fungi</taxon>
        <taxon>Dikarya</taxon>
        <taxon>Ascomycota</taxon>
        <taxon>Pezizomycotina</taxon>
        <taxon>Leotiomycetes</taxon>
        <taxon>Helotiales</taxon>
        <taxon>Dermateaceae</taxon>
        <taxon>Coleophoma</taxon>
    </lineage>
</organism>
<dbReference type="Pfam" id="PF00561">
    <property type="entry name" value="Abhydrolase_1"/>
    <property type="match status" value="1"/>
</dbReference>
<dbReference type="AlphaFoldDB" id="A0A3D8SCL4"/>
<name>A0A3D8SCL4_9HELO</name>
<dbReference type="GO" id="GO:0005524">
    <property type="term" value="F:ATP binding"/>
    <property type="evidence" value="ECO:0007669"/>
    <property type="project" value="InterPro"/>
</dbReference>
<evidence type="ECO:0000259" key="2">
    <source>
        <dbReference type="Pfam" id="PF00561"/>
    </source>
</evidence>
<evidence type="ECO:0000313" key="4">
    <source>
        <dbReference type="Proteomes" id="UP000256328"/>
    </source>
</evidence>
<reference evidence="3 4" key="1">
    <citation type="journal article" date="2018" name="IMA Fungus">
        <title>IMA Genome-F 9: Draft genome sequence of Annulohypoxylon stygium, Aspergillus mulundensis, Berkeleyomyces basicola (syn. Thielaviopsis basicola), Ceratocystis smalleyi, two Cercospora beticola strains, Coleophoma cylindrospora, Fusarium fracticaudum, Phialophora cf. hyalina, and Morchella septimelata.</title>
        <authorList>
            <person name="Wingfield B.D."/>
            <person name="Bills G.F."/>
            <person name="Dong Y."/>
            <person name="Huang W."/>
            <person name="Nel W.J."/>
            <person name="Swalarsk-Parry B.S."/>
            <person name="Vaghefi N."/>
            <person name="Wilken P.M."/>
            <person name="An Z."/>
            <person name="de Beer Z.W."/>
            <person name="De Vos L."/>
            <person name="Chen L."/>
            <person name="Duong T.A."/>
            <person name="Gao Y."/>
            <person name="Hammerbacher A."/>
            <person name="Kikkert J.R."/>
            <person name="Li Y."/>
            <person name="Li H."/>
            <person name="Li K."/>
            <person name="Li Q."/>
            <person name="Liu X."/>
            <person name="Ma X."/>
            <person name="Naidoo K."/>
            <person name="Pethybridge S.J."/>
            <person name="Sun J."/>
            <person name="Steenkamp E.T."/>
            <person name="van der Nest M.A."/>
            <person name="van Wyk S."/>
            <person name="Wingfield M.J."/>
            <person name="Xiong C."/>
            <person name="Yue Q."/>
            <person name="Zhang X."/>
        </authorList>
    </citation>
    <scope>NUCLEOTIDE SEQUENCE [LARGE SCALE GENOMIC DNA]</scope>
    <source>
        <strain evidence="3 4">BP5796</strain>
    </source>
</reference>
<accession>A0A3D8SCL4</accession>
<sequence>MRYSMDVQWKLLLLPFASMLSSSLCAPLQPSSPGLMGNCYDYEIPVITQTQAQIFGLPKFSDNFDVSGLFGNLIKRTPFNPFAGTQNVTGNYTISATFCSPKTLNGHEKTVLLATSGLGYDSRYWAPSMNPAAYSFVDYTLSRGYSIFVYDRLGTGKSTKSAVSGYSDPQASTQLAILKSLTDDLKKGLYAGDIGQPSKIVHIGHSYGSILTHTLVSTYPNISDGIVLTGQTTNVTDFPAFFEAARLDIANTVSPGKYQGLDSGYLVYADIIGNAAAFFHPGNYDKEILWYTQDIAQPSAIMEFITGQPKDLGSTEFTGPVMVVNGEFDGGNCAGDCNGVTESNKEMFKLASAFEAVVQPGAGHAINFCFNATGAYSAIMDFVTKNGL</sequence>
<feature type="signal peptide" evidence="1">
    <location>
        <begin position="1"/>
        <end position="25"/>
    </location>
</feature>
<dbReference type="OrthoDB" id="190201at2759"/>
<dbReference type="Gene3D" id="3.40.50.1820">
    <property type="entry name" value="alpha/beta hydrolase"/>
    <property type="match status" value="1"/>
</dbReference>
<dbReference type="EMBL" id="PDLN01000006">
    <property type="protein sequence ID" value="RDW83518.1"/>
    <property type="molecule type" value="Genomic_DNA"/>
</dbReference>
<dbReference type="PROSITE" id="PS00178">
    <property type="entry name" value="AA_TRNA_LIGASE_I"/>
    <property type="match status" value="1"/>
</dbReference>
<dbReference type="InterPro" id="IPR000073">
    <property type="entry name" value="AB_hydrolase_1"/>
</dbReference>
<feature type="domain" description="AB hydrolase-1" evidence="2">
    <location>
        <begin position="135"/>
        <end position="243"/>
    </location>
</feature>
<keyword evidence="4" id="KW-1185">Reference proteome</keyword>
<comment type="caution">
    <text evidence="3">The sequence shown here is derived from an EMBL/GenBank/DDBJ whole genome shotgun (WGS) entry which is preliminary data.</text>
</comment>